<evidence type="ECO:0000313" key="2">
    <source>
        <dbReference type="EMBL" id="ARE87742.1"/>
    </source>
</evidence>
<dbReference type="Proteomes" id="UP000192478">
    <property type="component" value="Chromosome"/>
</dbReference>
<proteinExistence type="predicted"/>
<feature type="transmembrane region" description="Helical" evidence="1">
    <location>
        <begin position="6"/>
        <end position="27"/>
    </location>
</feature>
<keyword evidence="1" id="KW-1133">Transmembrane helix</keyword>
<evidence type="ECO:0000256" key="1">
    <source>
        <dbReference type="SAM" id="Phobius"/>
    </source>
</evidence>
<reference evidence="2 3" key="1">
    <citation type="submission" date="2017-03" db="EMBL/GenBank/DDBJ databases">
        <title>Complete sequence of Clostridium formicaceticum DSM 92.</title>
        <authorList>
            <person name="Poehlein A."/>
            <person name="Karl M."/>
            <person name="Bengelsdorf F.R."/>
            <person name="Duerre P."/>
            <person name="Daniel R."/>
        </authorList>
    </citation>
    <scope>NUCLEOTIDE SEQUENCE [LARGE SCALE GENOMIC DNA]</scope>
    <source>
        <strain evidence="2 3">DSM 92</strain>
    </source>
</reference>
<gene>
    <name evidence="2" type="ORF">CLFO_21420</name>
</gene>
<keyword evidence="1" id="KW-0472">Membrane</keyword>
<dbReference type="AlphaFoldDB" id="A0AAC9RLA0"/>
<evidence type="ECO:0000313" key="3">
    <source>
        <dbReference type="Proteomes" id="UP000192478"/>
    </source>
</evidence>
<protein>
    <submittedName>
        <fullName evidence="2">Uncharacterized protein</fullName>
    </submittedName>
</protein>
<organism evidence="2 3">
    <name type="scientific">Clostridium formicaceticum</name>
    <dbReference type="NCBI Taxonomy" id="1497"/>
    <lineage>
        <taxon>Bacteria</taxon>
        <taxon>Bacillati</taxon>
        <taxon>Bacillota</taxon>
        <taxon>Clostridia</taxon>
        <taxon>Eubacteriales</taxon>
        <taxon>Clostridiaceae</taxon>
        <taxon>Clostridium</taxon>
    </lineage>
</organism>
<sequence>MTKFVAGLFIGAVLSWVSMAFILNYMMDKYGGR</sequence>
<name>A0AAC9RLA0_9CLOT</name>
<accession>A0AAC9RLA0</accession>
<dbReference type="EMBL" id="CP020559">
    <property type="protein sequence ID" value="ARE87742.1"/>
    <property type="molecule type" value="Genomic_DNA"/>
</dbReference>
<keyword evidence="1" id="KW-0812">Transmembrane</keyword>